<gene>
    <name evidence="4" type="ORF">HIR71_01920</name>
</gene>
<dbReference type="SUPFAM" id="SSF74853">
    <property type="entry name" value="Lamin A/C globular tail domain"/>
    <property type="match status" value="1"/>
</dbReference>
<protein>
    <submittedName>
        <fullName evidence="4">ExeM/NucH family extracellular endonuclease</fullName>
    </submittedName>
</protein>
<dbReference type="EMBL" id="JABCJJ010000002">
    <property type="protein sequence ID" value="NMR18992.1"/>
    <property type="molecule type" value="Genomic_DNA"/>
</dbReference>
<keyword evidence="4" id="KW-0540">Nuclease</keyword>
<dbReference type="Pfam" id="PF02872">
    <property type="entry name" value="5_nucleotid_C"/>
    <property type="match status" value="1"/>
</dbReference>
<dbReference type="InterPro" id="IPR036907">
    <property type="entry name" value="5'-Nucleotdase_C_sf"/>
</dbReference>
<dbReference type="InterPro" id="IPR005135">
    <property type="entry name" value="Endo/exonuclease/phosphatase"/>
</dbReference>
<accession>A0A7Y0QHB2</accession>
<dbReference type="InterPro" id="IPR036691">
    <property type="entry name" value="Endo/exonu/phosph_ase_sf"/>
</dbReference>
<name>A0A7Y0QHB2_CELFI</name>
<dbReference type="InterPro" id="IPR036415">
    <property type="entry name" value="Lamin_tail_dom_sf"/>
</dbReference>
<dbReference type="Pfam" id="PF00932">
    <property type="entry name" value="LTD"/>
    <property type="match status" value="1"/>
</dbReference>
<dbReference type="GO" id="GO:0009166">
    <property type="term" value="P:nucleotide catabolic process"/>
    <property type="evidence" value="ECO:0007669"/>
    <property type="project" value="InterPro"/>
</dbReference>
<feature type="region of interest" description="Disordered" evidence="1">
    <location>
        <begin position="680"/>
        <end position="699"/>
    </location>
</feature>
<dbReference type="Pfam" id="PF16640">
    <property type="entry name" value="Big_3_5"/>
    <property type="match status" value="2"/>
</dbReference>
<dbReference type="PROSITE" id="PS51841">
    <property type="entry name" value="LTD"/>
    <property type="match status" value="1"/>
</dbReference>
<keyword evidence="5" id="KW-1185">Reference proteome</keyword>
<reference evidence="4 5" key="1">
    <citation type="submission" date="2020-04" db="EMBL/GenBank/DDBJ databases">
        <title>Sequencing and Assembly of C. fimi.</title>
        <authorList>
            <person name="Ramsey A.R."/>
        </authorList>
    </citation>
    <scope>NUCLEOTIDE SEQUENCE [LARGE SCALE GENOMIC DNA]</scope>
    <source>
        <strain evidence="4 5">SB</strain>
    </source>
</reference>
<dbReference type="InterPro" id="IPR047971">
    <property type="entry name" value="ExeM-like"/>
</dbReference>
<keyword evidence="4" id="KW-0378">Hydrolase</keyword>
<dbReference type="PRINTS" id="PR01607">
    <property type="entry name" value="APYRASEFAMLY"/>
</dbReference>
<feature type="region of interest" description="Disordered" evidence="1">
    <location>
        <begin position="198"/>
        <end position="221"/>
    </location>
</feature>
<dbReference type="GO" id="GO:0004519">
    <property type="term" value="F:endonuclease activity"/>
    <property type="evidence" value="ECO:0007669"/>
    <property type="project" value="UniProtKB-KW"/>
</dbReference>
<evidence type="ECO:0000313" key="4">
    <source>
        <dbReference type="EMBL" id="NMR18992.1"/>
    </source>
</evidence>
<dbReference type="InterPro" id="IPR013783">
    <property type="entry name" value="Ig-like_fold"/>
</dbReference>
<dbReference type="Gene3D" id="3.60.21.10">
    <property type="match status" value="1"/>
</dbReference>
<dbReference type="SUPFAM" id="SSF56219">
    <property type="entry name" value="DNase I-like"/>
    <property type="match status" value="1"/>
</dbReference>
<evidence type="ECO:0000259" key="3">
    <source>
        <dbReference type="PROSITE" id="PS51841"/>
    </source>
</evidence>
<dbReference type="SUPFAM" id="SSF55816">
    <property type="entry name" value="5'-nucleotidase (syn. UDP-sugar hydrolase), C-terminal domain"/>
    <property type="match status" value="1"/>
</dbReference>
<dbReference type="InterPro" id="IPR006179">
    <property type="entry name" value="5_nucleotidase/apyrase"/>
</dbReference>
<comment type="caution">
    <text evidence="4">The sequence shown here is derived from an EMBL/GenBank/DDBJ whole genome shotgun (WGS) entry which is preliminary data.</text>
</comment>
<evidence type="ECO:0000256" key="1">
    <source>
        <dbReference type="SAM" id="MobiDB-lite"/>
    </source>
</evidence>
<dbReference type="InterPro" id="IPR001322">
    <property type="entry name" value="Lamin_tail_dom"/>
</dbReference>
<dbReference type="PANTHER" id="PTHR42834">
    <property type="entry name" value="ENDONUCLEASE/EXONUCLEASE/PHOSPHATASE FAMILY PROTEIN (AFU_ORTHOLOGUE AFUA_3G09210)"/>
    <property type="match status" value="1"/>
</dbReference>
<dbReference type="NCBIfam" id="NF033681">
    <property type="entry name" value="ExeM_NucH_DNase"/>
    <property type="match status" value="1"/>
</dbReference>
<dbReference type="Pfam" id="PF03372">
    <property type="entry name" value="Exo_endo_phos"/>
    <property type="match status" value="1"/>
</dbReference>
<dbReference type="SUPFAM" id="SSF56300">
    <property type="entry name" value="Metallo-dependent phosphatases"/>
    <property type="match status" value="1"/>
</dbReference>
<dbReference type="InterPro" id="IPR008334">
    <property type="entry name" value="5'-Nucleotdase_C"/>
</dbReference>
<feature type="chain" id="PRO_5030596842" evidence="2">
    <location>
        <begin position="35"/>
        <end position="1658"/>
    </location>
</feature>
<dbReference type="Gene3D" id="2.60.40.1260">
    <property type="entry name" value="Lamin Tail domain"/>
    <property type="match status" value="1"/>
</dbReference>
<dbReference type="RefSeq" id="WP_169322926.1">
    <property type="nucleotide sequence ID" value="NZ_JABCJJ010000002.1"/>
</dbReference>
<dbReference type="GO" id="GO:0016787">
    <property type="term" value="F:hydrolase activity"/>
    <property type="evidence" value="ECO:0007669"/>
    <property type="project" value="InterPro"/>
</dbReference>
<feature type="domain" description="LTD" evidence="3">
    <location>
        <begin position="30"/>
        <end position="167"/>
    </location>
</feature>
<evidence type="ECO:0000256" key="2">
    <source>
        <dbReference type="SAM" id="SignalP"/>
    </source>
</evidence>
<feature type="signal peptide" evidence="2">
    <location>
        <begin position="1"/>
        <end position="34"/>
    </location>
</feature>
<dbReference type="PANTHER" id="PTHR42834:SF1">
    <property type="entry name" value="ENDONUCLEASE_EXONUCLEASE_PHOSPHATASE FAMILY PROTEIN (AFU_ORTHOLOGUE AFUA_3G09210)"/>
    <property type="match status" value="1"/>
</dbReference>
<dbReference type="Proteomes" id="UP000562124">
    <property type="component" value="Unassembled WGS sequence"/>
</dbReference>
<dbReference type="Gene3D" id="3.60.10.10">
    <property type="entry name" value="Endonuclease/exonuclease/phosphatase"/>
    <property type="match status" value="1"/>
</dbReference>
<proteinExistence type="predicted"/>
<organism evidence="4 5">
    <name type="scientific">Cellulomonas fimi</name>
    <dbReference type="NCBI Taxonomy" id="1708"/>
    <lineage>
        <taxon>Bacteria</taxon>
        <taxon>Bacillati</taxon>
        <taxon>Actinomycetota</taxon>
        <taxon>Actinomycetes</taxon>
        <taxon>Micrococcales</taxon>
        <taxon>Cellulomonadaceae</taxon>
        <taxon>Cellulomonas</taxon>
    </lineage>
</organism>
<dbReference type="InterPro" id="IPR029052">
    <property type="entry name" value="Metallo-depent_PP-like"/>
</dbReference>
<evidence type="ECO:0000313" key="5">
    <source>
        <dbReference type="Proteomes" id="UP000562124"/>
    </source>
</evidence>
<dbReference type="Gene3D" id="2.60.40.10">
    <property type="entry name" value="Immunoglobulins"/>
    <property type="match status" value="2"/>
</dbReference>
<dbReference type="GO" id="GO:0005975">
    <property type="term" value="P:carbohydrate metabolic process"/>
    <property type="evidence" value="ECO:0007669"/>
    <property type="project" value="UniProtKB-ARBA"/>
</dbReference>
<keyword evidence="4" id="KW-0255">Endonuclease</keyword>
<sequence length="1658" mass="169683">MHGVTGLAQRAGAVTAAALTAVAVGFAGVGPAGAAPSPTSQVIINEVYGGGGNSGATFRNDFIELYNTGDTAVDVSGWTVQYASAAGTSWTTTPLTGSIAAGDHYLVQQAAGTGGSEDLPAPDVVGSLAMGGTAGKVALVSSGARLAGCGVDCSADASVVDFVGYGTANDYAGAGPAVGASNTASVARTGFVNTADNAADFTAGTPTPGAEPEQPGDPTPLTIAEIQGTGAVSPVVDTPVITEGVVTAAYPTGGFFGFVIQTPGTGGETDLSTRTGSDALFVYQQRGGAPTVAIGDRVRVTGTVAEFNGLTQVVVPDATGYEVLSDQAEPVDPVSVPWPTTDADREKLESMLFAPVGTYTVTNTFATHQFGEVGLAFGDTPLIQPTEVADPQDAAAVAAVAADNAARRVTLDDGASTNFTSSGGGQTPPYVSLTNPVRVGAPATFTTPLIVDYRNNVWKLSPTSQVTPGNETVTFKNTRTPAPDAEALGAADLTVAAFNVLNYFTTLGVDVPGCVPFVDREGNGTTVDECETENGPRGAWDAAQLERQEAKIVAAINALDADVVGLMEIENSAVVDGADAADEALATLVDALNAAAGSETWAYVPSSTELPDPSEQDVITNAIIYQPAAVERVGDPRALGELSGTGEPFVNAREPIGQAFAPADGGEPFFVAVNHLKSKGSPGPLPGDTDQGDGQGNANASRVAQATALRDWVPTVLDDYSEPITDVALVGDFNSYTQEDPLQVLYDAGYTDAATALGVPGEYSYSFQGMSGSLDHVLLNEGFLARSTGADIWEINGGEALGLEYSRYNATGTIFYAPDPYRSSDHDPVVVGLAANDTVAINLLNINDFHGRIDANTVKFAGTVEQLRAEGGELSTLLLGAGDLIGASTFASAIAADQPTIDVLNALDLDASAVGNHEFDAGLADLTDRVIADGTNAEWAYLGANVYAAGTTDPVLPEYALFDIDGVTVGVIGAVTEETPSLVLPAGIEGLEFGDPVAAVNRVAAALTDGDVTNGEADVLVAEYHEGAAAVTPGMTIEEALARGGTFAEIVNETSPEVDAIFTGHTHQEYAWSAPVPGEPNATRPVVQTGQYGENVGQAVLTVDQSTGDVLSHTQRTVDRTTVDDATLAATYPRVAEVKSIVDAALADAAEVGNQPVASVTADITTAFAGGAYTGPGNTYAGGTRDDRSSESTLGTLVANSLRDSLADPARGGAQIGVTNPGGLRGDLFYAPDGVVTYAEANGVLPFVNNLWTTTLTGAQFKVLLEQQWQRDVNGNVPTRAYLQLGLSDNVSYTYDPSRPEGDRITSITVDGAPIDPAVGYRIGGPSFLLQGGDNFWVFQDGTDTRDSGLVDRDAWIEYLAQNSPVSPDFARRSVQVTGYPAEVEAGQELTFGVAKLDLTSLGSPANTELTATWEGSAAPPVTIPVANGAATVTVTVPADAVGAATLVLVAAPSGTRVELPFTVTESVQQTTTALALSATTVTYGTAVTATATVTGAASGEVEFTWNGSSVTVALVDGVATTTLPDDLAVGTYQVVASFLGTDDAGPSTSDPVELTVEGIASTVDLKLAPSTTFPGLGALALVNVRAGGGRADGTVEVAVDGTVVETRELRFGLALVRVPGNLSPGKHTVTVTYLGDDTTAPSSDSATLTVRKWPWQR</sequence>
<dbReference type="InterPro" id="IPR032109">
    <property type="entry name" value="Big_3_5"/>
</dbReference>
<dbReference type="CDD" id="cd04486">
    <property type="entry name" value="YhcR_OBF_like"/>
    <property type="match status" value="1"/>
</dbReference>
<dbReference type="Gene3D" id="3.90.780.10">
    <property type="entry name" value="5'-Nucleotidase, C-terminal domain"/>
    <property type="match status" value="1"/>
</dbReference>
<dbReference type="CDD" id="cd10283">
    <property type="entry name" value="MnuA_DNase1-like"/>
    <property type="match status" value="1"/>
</dbReference>
<keyword evidence="2" id="KW-0732">Signal</keyword>